<protein>
    <submittedName>
        <fullName evidence="3">Pentatricopeptide repeat-containing protein</fullName>
    </submittedName>
</protein>
<proteinExistence type="predicted"/>
<dbReference type="Gene3D" id="1.25.40.10">
    <property type="entry name" value="Tetratricopeptide repeat domain"/>
    <property type="match status" value="2"/>
</dbReference>
<evidence type="ECO:0000256" key="1">
    <source>
        <dbReference type="ARBA" id="ARBA00022737"/>
    </source>
</evidence>
<feature type="region of interest" description="Disordered" evidence="2">
    <location>
        <begin position="389"/>
        <end position="409"/>
    </location>
</feature>
<evidence type="ECO:0000313" key="5">
    <source>
        <dbReference type="Proteomes" id="UP000321393"/>
    </source>
</evidence>
<feature type="compositionally biased region" description="Polar residues" evidence="2">
    <location>
        <begin position="392"/>
        <end position="409"/>
    </location>
</feature>
<feature type="region of interest" description="Disordered" evidence="2">
    <location>
        <begin position="34"/>
        <end position="60"/>
    </location>
</feature>
<keyword evidence="1" id="KW-0677">Repeat</keyword>
<name>A0A5A7T4U0_CUCMM</name>
<dbReference type="Proteomes" id="UP000321393">
    <property type="component" value="Unassembled WGS sequence"/>
</dbReference>
<evidence type="ECO:0000256" key="2">
    <source>
        <dbReference type="SAM" id="MobiDB-lite"/>
    </source>
</evidence>
<reference evidence="5 6" key="1">
    <citation type="submission" date="2019-08" db="EMBL/GenBank/DDBJ databases">
        <title>Draft genome sequences of two oriental melons (Cucumis melo L. var makuwa).</title>
        <authorList>
            <person name="Kwon S.-Y."/>
        </authorList>
    </citation>
    <scope>NUCLEOTIDE SEQUENCE [LARGE SCALE GENOMIC DNA]</scope>
    <source>
        <strain evidence="6">cv. Chang Bougi</strain>
        <strain evidence="5">cv. SW 3</strain>
        <tissue evidence="3">Leaf</tissue>
    </source>
</reference>
<evidence type="ECO:0000313" key="3">
    <source>
        <dbReference type="EMBL" id="KAA0038380.1"/>
    </source>
</evidence>
<dbReference type="Proteomes" id="UP000321947">
    <property type="component" value="Unassembled WGS sequence"/>
</dbReference>
<dbReference type="EMBL" id="SSTE01018746">
    <property type="protein sequence ID" value="KAA0038380.1"/>
    <property type="molecule type" value="Genomic_DNA"/>
</dbReference>
<dbReference type="OrthoDB" id="2019812at2759"/>
<gene>
    <name evidence="4" type="ORF">E5676_scaffold506G00670</name>
    <name evidence="3" type="ORF">E6C27_scaffold270G002660</name>
</gene>
<comment type="caution">
    <text evidence="3">The sequence shown here is derived from an EMBL/GenBank/DDBJ whole genome shotgun (WGS) entry which is preliminary data.</text>
</comment>
<organism evidence="3 5">
    <name type="scientific">Cucumis melo var. makuwa</name>
    <name type="common">Oriental melon</name>
    <dbReference type="NCBI Taxonomy" id="1194695"/>
    <lineage>
        <taxon>Eukaryota</taxon>
        <taxon>Viridiplantae</taxon>
        <taxon>Streptophyta</taxon>
        <taxon>Embryophyta</taxon>
        <taxon>Tracheophyta</taxon>
        <taxon>Spermatophyta</taxon>
        <taxon>Magnoliopsida</taxon>
        <taxon>eudicotyledons</taxon>
        <taxon>Gunneridae</taxon>
        <taxon>Pentapetalae</taxon>
        <taxon>rosids</taxon>
        <taxon>fabids</taxon>
        <taxon>Cucurbitales</taxon>
        <taxon>Cucurbitaceae</taxon>
        <taxon>Benincaseae</taxon>
        <taxon>Cucumis</taxon>
    </lineage>
</organism>
<dbReference type="EMBL" id="SSTD01019069">
    <property type="protein sequence ID" value="TYJ97014.1"/>
    <property type="molecule type" value="Genomic_DNA"/>
</dbReference>
<dbReference type="InterPro" id="IPR011990">
    <property type="entry name" value="TPR-like_helical_dom_sf"/>
</dbReference>
<dbReference type="AlphaFoldDB" id="A0A5A7T4U0"/>
<evidence type="ECO:0000313" key="4">
    <source>
        <dbReference type="EMBL" id="TYJ97014.1"/>
    </source>
</evidence>
<dbReference type="PANTHER" id="PTHR47447:SF25">
    <property type="entry name" value="SAP DOMAIN-CONTAINING PROTEIN"/>
    <property type="match status" value="1"/>
</dbReference>
<sequence length="409" mass="45391">MSKLLLSHAHLLTLPYNHRSFSLNHGLLPIRSVLSAPDKRGRKKRQSRHQQQLQLKDDDSTSLENSLRFTFMEELMDRARNHDPLGVSDVIYDMVAAGLSPGPRSFHGLVVSHTLNGDTEGAMQSLRRELSSGLRPLHETFVALVRLFGSKGLANRGLEILAAMERLNYDIRQAWLILTEELVRNKYLEDANKVFLKGAKAGLRATDKIYDLMIEEDCKAGDHSNALEISYEMEAAGRMATTFHFNCLLSVQARIGGLTLPLDSDCTLSSRWKDGNCCSVRPSADHSSPSSSGIPQCIEKAACARLEMNSLNNSVPHLLVDLKTNGAFCIISYATCVTMGESVSEGSNNTFEFIEPPPSTVSDIDPHPIILHTNQVSWKIYYRGNLRKEVGSPTSQRPTLVQDSDPSRD</sequence>
<dbReference type="STRING" id="1194695.A0A5A7T4U0"/>
<dbReference type="PANTHER" id="PTHR47447">
    <property type="entry name" value="OS03G0856100 PROTEIN"/>
    <property type="match status" value="1"/>
</dbReference>
<evidence type="ECO:0000313" key="6">
    <source>
        <dbReference type="Proteomes" id="UP000321947"/>
    </source>
</evidence>
<accession>A0A5A7T4U0</accession>